<accession>A0A3G1KQ36</accession>
<dbReference type="Gene3D" id="3.30.1380.10">
    <property type="match status" value="1"/>
</dbReference>
<dbReference type="AlphaFoldDB" id="A0A3G1KQ36"/>
<dbReference type="InterPro" id="IPR039561">
    <property type="entry name" value="Peptidase_M15C"/>
</dbReference>
<dbReference type="InterPro" id="IPR012854">
    <property type="entry name" value="Cu_amine_oxidase-like_N"/>
</dbReference>
<keyword evidence="4" id="KW-1185">Reference proteome</keyword>
<dbReference type="CDD" id="cd14845">
    <property type="entry name" value="L-Ala-D-Glu_peptidase_like"/>
    <property type="match status" value="1"/>
</dbReference>
<dbReference type="EMBL" id="CP017634">
    <property type="protein sequence ID" value="ATW24582.1"/>
    <property type="molecule type" value="Genomic_DNA"/>
</dbReference>
<sequence length="197" mass="22597">MKQIELLHPELQEKCHQLLRLAKSKGYDLLVTQTLRTKKEQDDLYAQGRTKPGKIVTWVSYPMSLHCWGVAFDIAVLLSGKVTWDTQHYDRIGPLGESLGLEWGGRWTNFPDKPHFQLKGFEAKRLVDLYRSPEVFTSSYQEKEPQDKETLAKIIVGKIVIEGKIIDGETFAPVRKLAEALEKKVNWDQTSKTVTIE</sequence>
<dbReference type="KEGG" id="fwa:DCMF_07100"/>
<dbReference type="InterPro" id="IPR036582">
    <property type="entry name" value="Mao_N_sf"/>
</dbReference>
<dbReference type="Pfam" id="PF13539">
    <property type="entry name" value="Peptidase_M15_4"/>
    <property type="match status" value="1"/>
</dbReference>
<dbReference type="SUPFAM" id="SSF55383">
    <property type="entry name" value="Copper amine oxidase, domain N"/>
    <property type="match status" value="1"/>
</dbReference>
<dbReference type="Proteomes" id="UP000323521">
    <property type="component" value="Chromosome"/>
</dbReference>
<dbReference type="InterPro" id="IPR009045">
    <property type="entry name" value="Zn_M74/Hedgehog-like"/>
</dbReference>
<dbReference type="OrthoDB" id="9799970at2"/>
<gene>
    <name evidence="3" type="ORF">DCMF_07100</name>
</gene>
<name>A0A3G1KQ36_FORW1</name>
<dbReference type="RefSeq" id="WP_148133782.1">
    <property type="nucleotide sequence ID" value="NZ_CP017634.1"/>
</dbReference>
<evidence type="ECO:0000259" key="1">
    <source>
        <dbReference type="Pfam" id="PF07833"/>
    </source>
</evidence>
<feature type="domain" description="Copper amine oxidase-like N-terminal" evidence="1">
    <location>
        <begin position="164"/>
        <end position="196"/>
    </location>
</feature>
<evidence type="ECO:0008006" key="5">
    <source>
        <dbReference type="Google" id="ProtNLM"/>
    </source>
</evidence>
<dbReference type="Pfam" id="PF07833">
    <property type="entry name" value="Cu_amine_oxidN1"/>
    <property type="match status" value="1"/>
</dbReference>
<evidence type="ECO:0000313" key="4">
    <source>
        <dbReference type="Proteomes" id="UP000323521"/>
    </source>
</evidence>
<evidence type="ECO:0000259" key="2">
    <source>
        <dbReference type="Pfam" id="PF13539"/>
    </source>
</evidence>
<reference evidence="3 4" key="1">
    <citation type="submission" date="2016-10" db="EMBL/GenBank/DDBJ databases">
        <title>Complete Genome Sequence of Peptococcaceae strain DCMF.</title>
        <authorList>
            <person name="Edwards R.J."/>
            <person name="Holland S.I."/>
            <person name="Deshpande N.P."/>
            <person name="Wong Y.K."/>
            <person name="Ertan H."/>
            <person name="Manefield M."/>
            <person name="Russell T.L."/>
            <person name="Lee M.J."/>
        </authorList>
    </citation>
    <scope>NUCLEOTIDE SEQUENCE [LARGE SCALE GENOMIC DNA]</scope>
    <source>
        <strain evidence="3 4">DCMF</strain>
    </source>
</reference>
<protein>
    <recommendedName>
        <fullName evidence="5">M15 family metallopeptidase</fullName>
    </recommendedName>
</protein>
<dbReference type="GO" id="GO:0008233">
    <property type="term" value="F:peptidase activity"/>
    <property type="evidence" value="ECO:0007669"/>
    <property type="project" value="InterPro"/>
</dbReference>
<evidence type="ECO:0000313" key="3">
    <source>
        <dbReference type="EMBL" id="ATW24582.1"/>
    </source>
</evidence>
<feature type="domain" description="Peptidase M15C" evidence="2">
    <location>
        <begin position="63"/>
        <end position="118"/>
    </location>
</feature>
<proteinExistence type="predicted"/>
<organism evidence="3 4">
    <name type="scientific">Formimonas warabiya</name>
    <dbReference type="NCBI Taxonomy" id="1761012"/>
    <lineage>
        <taxon>Bacteria</taxon>
        <taxon>Bacillati</taxon>
        <taxon>Bacillota</taxon>
        <taxon>Clostridia</taxon>
        <taxon>Eubacteriales</taxon>
        <taxon>Peptococcaceae</taxon>
        <taxon>Candidatus Formimonas</taxon>
    </lineage>
</organism>
<dbReference type="SUPFAM" id="SSF55166">
    <property type="entry name" value="Hedgehog/DD-peptidase"/>
    <property type="match status" value="1"/>
</dbReference>